<gene>
    <name evidence="2" type="ORF">BKA59DRAFT_454186</name>
</gene>
<sequence length="217" mass="24440">MGGRWIEAEPRLKKRESLFGVQRGMFRGAVGLVNLVLRCNVRNNESAAVALRIRIANLKSGQHPGAKPITKKRALPSTFLLLGRAWGTFWGAATPAQEGEVMQTALTMVLGKHHLKVSRRCSDKAEFHILQHLHFYNSPNSKYLFEDNMEKINQEQVPAKVIKGGARQDVDKIDSGSMLAPFVYDCTNWSDRLVQLQNDPLQPQSSREKYSKTGRKL</sequence>
<proteinExistence type="predicted"/>
<evidence type="ECO:0000313" key="2">
    <source>
        <dbReference type="EMBL" id="KAH7245116.1"/>
    </source>
</evidence>
<organism evidence="2 3">
    <name type="scientific">Fusarium tricinctum</name>
    <dbReference type="NCBI Taxonomy" id="61284"/>
    <lineage>
        <taxon>Eukaryota</taxon>
        <taxon>Fungi</taxon>
        <taxon>Dikarya</taxon>
        <taxon>Ascomycota</taxon>
        <taxon>Pezizomycotina</taxon>
        <taxon>Sordariomycetes</taxon>
        <taxon>Hypocreomycetidae</taxon>
        <taxon>Hypocreales</taxon>
        <taxon>Nectriaceae</taxon>
        <taxon>Fusarium</taxon>
        <taxon>Fusarium tricinctum species complex</taxon>
    </lineage>
</organism>
<evidence type="ECO:0000313" key="3">
    <source>
        <dbReference type="Proteomes" id="UP000813427"/>
    </source>
</evidence>
<dbReference type="EMBL" id="JAGPXF010000004">
    <property type="protein sequence ID" value="KAH7245116.1"/>
    <property type="molecule type" value="Genomic_DNA"/>
</dbReference>
<dbReference type="OrthoDB" id="10628818at2759"/>
<accession>A0A8K0RZV8</accession>
<dbReference type="Proteomes" id="UP000813427">
    <property type="component" value="Unassembled WGS sequence"/>
</dbReference>
<evidence type="ECO:0000256" key="1">
    <source>
        <dbReference type="SAM" id="MobiDB-lite"/>
    </source>
</evidence>
<dbReference type="AlphaFoldDB" id="A0A8K0RZV8"/>
<feature type="region of interest" description="Disordered" evidence="1">
    <location>
        <begin position="197"/>
        <end position="217"/>
    </location>
</feature>
<protein>
    <submittedName>
        <fullName evidence="2">Uncharacterized protein</fullName>
    </submittedName>
</protein>
<keyword evidence="3" id="KW-1185">Reference proteome</keyword>
<comment type="caution">
    <text evidence="2">The sequence shown here is derived from an EMBL/GenBank/DDBJ whole genome shotgun (WGS) entry which is preliminary data.</text>
</comment>
<name>A0A8K0RZV8_9HYPO</name>
<reference evidence="2" key="1">
    <citation type="journal article" date="2021" name="Nat. Commun.">
        <title>Genetic determinants of endophytism in the Arabidopsis root mycobiome.</title>
        <authorList>
            <person name="Mesny F."/>
            <person name="Miyauchi S."/>
            <person name="Thiergart T."/>
            <person name="Pickel B."/>
            <person name="Atanasova L."/>
            <person name="Karlsson M."/>
            <person name="Huettel B."/>
            <person name="Barry K.W."/>
            <person name="Haridas S."/>
            <person name="Chen C."/>
            <person name="Bauer D."/>
            <person name="Andreopoulos W."/>
            <person name="Pangilinan J."/>
            <person name="LaButti K."/>
            <person name="Riley R."/>
            <person name="Lipzen A."/>
            <person name="Clum A."/>
            <person name="Drula E."/>
            <person name="Henrissat B."/>
            <person name="Kohler A."/>
            <person name="Grigoriev I.V."/>
            <person name="Martin F.M."/>
            <person name="Hacquard S."/>
        </authorList>
    </citation>
    <scope>NUCLEOTIDE SEQUENCE</scope>
    <source>
        <strain evidence="2">MPI-SDFR-AT-0068</strain>
    </source>
</reference>